<reference evidence="2 3" key="1">
    <citation type="submission" date="2024-01" db="EMBL/GenBank/DDBJ databases">
        <title>Comparative genomics of Cryptococcus and Kwoniella reveals pathogenesis evolution and contrasting modes of karyotype evolution via chromosome fusion or intercentromeric recombination.</title>
        <authorList>
            <person name="Coelho M.A."/>
            <person name="David-Palma M."/>
            <person name="Shea T."/>
            <person name="Bowers K."/>
            <person name="McGinley-Smith S."/>
            <person name="Mohammad A.W."/>
            <person name="Gnirke A."/>
            <person name="Yurkov A.M."/>
            <person name="Nowrousian M."/>
            <person name="Sun S."/>
            <person name="Cuomo C.A."/>
            <person name="Heitman J."/>
        </authorList>
    </citation>
    <scope>NUCLEOTIDE SEQUENCE [LARGE SCALE GENOMIC DNA]</scope>
    <source>
        <strain evidence="2 3">CBS 6074</strain>
    </source>
</reference>
<sequence>MQSSSSIATPDVASQDQSPSSPRSILPYLQNAWLTAINQSQADRSATKPTDSRDPDFIDKGILRCGGKKLTVHMDEEVGARLICYMREKVTDAPVTNYLECIALASRLNFESNGVKCNGEDVLQKMFIVGQSHALNLTFAATNEDGRNRYYKGPGNLISKGYFIAPGTNNHLLEAERNLFLPILMADDSVHCIDCRTNVGAEKKFLSDFKRLNDSNDPTYTYANFVNDYPLKPILEGSPPKFEVKPRTAVPDLIYIFDKVPLKKGDPVADTMLLMEIKLPSVLSVNHFLNLQQEYFHKLNNDMDIHLVWKRTTVKTKLEQSLKADQGYNNEVEGDLVDQDQEGLLKDGSVTPKDTFIIDGKECWKEPDNKGEMQVYYHKEVWSLITTSYLMKLWEHVMVQVNTSLITEKSRYGIITTGEYAVLIEYMDVNKMTISEPIQLIPSKLCPIKKGRGIKKIDVAQDDAKVISLTEVMSALALWSLDDEMVPRSDYPGPRLPNRTEAAPPPQAVAGPSTVKGKGKGKERSKANRPFIEDLTNRLAQAGPSATPSQGNESGRTSNTDFQEEGSPSTKRRKID</sequence>
<proteinExistence type="predicted"/>
<dbReference type="GeneID" id="91096732"/>
<gene>
    <name evidence="2" type="ORF">L201_006062</name>
</gene>
<accession>A0AAX4K055</accession>
<dbReference type="RefSeq" id="XP_066077884.1">
    <property type="nucleotide sequence ID" value="XM_066221787.1"/>
</dbReference>
<feature type="region of interest" description="Disordered" evidence="1">
    <location>
        <begin position="489"/>
        <end position="576"/>
    </location>
</feature>
<evidence type="ECO:0000256" key="1">
    <source>
        <dbReference type="SAM" id="MobiDB-lite"/>
    </source>
</evidence>
<organism evidence="2 3">
    <name type="scientific">Kwoniella dendrophila CBS 6074</name>
    <dbReference type="NCBI Taxonomy" id="1295534"/>
    <lineage>
        <taxon>Eukaryota</taxon>
        <taxon>Fungi</taxon>
        <taxon>Dikarya</taxon>
        <taxon>Basidiomycota</taxon>
        <taxon>Agaricomycotina</taxon>
        <taxon>Tremellomycetes</taxon>
        <taxon>Tremellales</taxon>
        <taxon>Cryptococcaceae</taxon>
        <taxon>Kwoniella</taxon>
    </lineage>
</organism>
<name>A0AAX4K055_9TREE</name>
<dbReference type="EMBL" id="CP144105">
    <property type="protein sequence ID" value="WWC91121.1"/>
    <property type="molecule type" value="Genomic_DNA"/>
</dbReference>
<feature type="region of interest" description="Disordered" evidence="1">
    <location>
        <begin position="1"/>
        <end position="24"/>
    </location>
</feature>
<evidence type="ECO:0000313" key="3">
    <source>
        <dbReference type="Proteomes" id="UP001355207"/>
    </source>
</evidence>
<dbReference type="AlphaFoldDB" id="A0AAX4K055"/>
<dbReference type="Proteomes" id="UP001355207">
    <property type="component" value="Chromosome 8"/>
</dbReference>
<feature type="compositionally biased region" description="Polar residues" evidence="1">
    <location>
        <begin position="1"/>
        <end position="23"/>
    </location>
</feature>
<keyword evidence="3" id="KW-1185">Reference proteome</keyword>
<evidence type="ECO:0000313" key="2">
    <source>
        <dbReference type="EMBL" id="WWC91121.1"/>
    </source>
</evidence>
<feature type="compositionally biased region" description="Basic and acidic residues" evidence="1">
    <location>
        <begin position="520"/>
        <end position="536"/>
    </location>
</feature>
<protein>
    <submittedName>
        <fullName evidence="2">Uncharacterized protein</fullName>
    </submittedName>
</protein>
<feature type="compositionally biased region" description="Polar residues" evidence="1">
    <location>
        <begin position="544"/>
        <end position="569"/>
    </location>
</feature>